<feature type="region of interest" description="Disordered" evidence="2">
    <location>
        <begin position="216"/>
        <end position="332"/>
    </location>
</feature>
<feature type="compositionally biased region" description="Low complexity" evidence="2">
    <location>
        <begin position="25"/>
        <end position="52"/>
    </location>
</feature>
<dbReference type="Proteomes" id="UP000799753">
    <property type="component" value="Unassembled WGS sequence"/>
</dbReference>
<evidence type="ECO:0000313" key="3">
    <source>
        <dbReference type="EMBL" id="KAF2635696.1"/>
    </source>
</evidence>
<keyword evidence="1" id="KW-0175">Coiled coil</keyword>
<reference evidence="3" key="1">
    <citation type="journal article" date="2020" name="Stud. Mycol.">
        <title>101 Dothideomycetes genomes: a test case for predicting lifestyles and emergence of pathogens.</title>
        <authorList>
            <person name="Haridas S."/>
            <person name="Albert R."/>
            <person name="Binder M."/>
            <person name="Bloem J."/>
            <person name="Labutti K."/>
            <person name="Salamov A."/>
            <person name="Andreopoulos B."/>
            <person name="Baker S."/>
            <person name="Barry K."/>
            <person name="Bills G."/>
            <person name="Bluhm B."/>
            <person name="Cannon C."/>
            <person name="Castanera R."/>
            <person name="Culley D."/>
            <person name="Daum C."/>
            <person name="Ezra D."/>
            <person name="Gonzalez J."/>
            <person name="Henrissat B."/>
            <person name="Kuo A."/>
            <person name="Liang C."/>
            <person name="Lipzen A."/>
            <person name="Lutzoni F."/>
            <person name="Magnuson J."/>
            <person name="Mondo S."/>
            <person name="Nolan M."/>
            <person name="Ohm R."/>
            <person name="Pangilinan J."/>
            <person name="Park H.-J."/>
            <person name="Ramirez L."/>
            <person name="Alfaro M."/>
            <person name="Sun H."/>
            <person name="Tritt A."/>
            <person name="Yoshinaga Y."/>
            <person name="Zwiers L.-H."/>
            <person name="Turgeon B."/>
            <person name="Goodwin S."/>
            <person name="Spatafora J."/>
            <person name="Crous P."/>
            <person name="Grigoriev I."/>
        </authorList>
    </citation>
    <scope>NUCLEOTIDE SEQUENCE</scope>
    <source>
        <strain evidence="3">CBS 473.64</strain>
    </source>
</reference>
<dbReference type="AlphaFoldDB" id="A0A6A6RKJ8"/>
<feature type="compositionally biased region" description="Acidic residues" evidence="2">
    <location>
        <begin position="239"/>
        <end position="249"/>
    </location>
</feature>
<name>A0A6A6RKJ8_9PLEO</name>
<feature type="compositionally biased region" description="Low complexity" evidence="2">
    <location>
        <begin position="307"/>
        <end position="323"/>
    </location>
</feature>
<feature type="compositionally biased region" description="Acidic residues" evidence="2">
    <location>
        <begin position="220"/>
        <end position="230"/>
    </location>
</feature>
<dbReference type="OrthoDB" id="3776185at2759"/>
<keyword evidence="4" id="KW-1185">Reference proteome</keyword>
<protein>
    <submittedName>
        <fullName evidence="3">Uncharacterized protein</fullName>
    </submittedName>
</protein>
<dbReference type="EMBL" id="MU006804">
    <property type="protein sequence ID" value="KAF2635696.1"/>
    <property type="molecule type" value="Genomic_DNA"/>
</dbReference>
<gene>
    <name evidence="3" type="ORF">P280DRAFT_473622</name>
</gene>
<evidence type="ECO:0000256" key="1">
    <source>
        <dbReference type="SAM" id="Coils"/>
    </source>
</evidence>
<sequence length="619" mass="67763">MSAPHPQMLWSKVAGAAPPKKEDSAAGSPVPSPSKAVPAPPTASTGSSPSTSHKMTLPTSPALFNWADDIEEEISAAAPVAAIPATAPTALTASPVPSTNVATQLHLRIQEPERELADLQDMSDSSDIMNSETNVLKTQLHETKVQLAQLAAGLHDQDRRLEMLQYHIRIDNIENNRRLERLEKDRRIERLEKQLEERANSNRALQVEIEHLIKLREQELIPEPEPQPESDPEKTTESEGTESEAESDDSSSASAGEKQDVGTPEIKAVEPPFDIGDFPALPSAVSSDGAAPMRETPEPVETSDTVAMSETASSMSSASSSPADPKPQKVDTVFKPEDFPAIIGSPKTRDLTEPIFATPETIKKVEPVPPAPKLKLGLDMSKFGHKAPVVPSAPSNAHRAYNLATKPDMVPTIMPDVDVRKMQAPERFAFGNGPTVTVKMGSEVLGHLPQYILRQCSEMANAHWEKNPGATSITFPANSMSKDAAMRHIDWMTQQTVAEKVFSIHLDQNENDRAHRSNLELVRAARVMGMTNIYVGHFTRHYCEKIRRGKVSQSLMSHIAQVAYLANDPIFDCLATNLAAQRQRKTIPDPASFEKFLEEHKDLAARMDEISSKKTRSAS</sequence>
<evidence type="ECO:0000256" key="2">
    <source>
        <dbReference type="SAM" id="MobiDB-lite"/>
    </source>
</evidence>
<feature type="coiled-coil region" evidence="1">
    <location>
        <begin position="179"/>
        <end position="208"/>
    </location>
</feature>
<accession>A0A6A6RKJ8</accession>
<organism evidence="3 4">
    <name type="scientific">Massarina eburnea CBS 473.64</name>
    <dbReference type="NCBI Taxonomy" id="1395130"/>
    <lineage>
        <taxon>Eukaryota</taxon>
        <taxon>Fungi</taxon>
        <taxon>Dikarya</taxon>
        <taxon>Ascomycota</taxon>
        <taxon>Pezizomycotina</taxon>
        <taxon>Dothideomycetes</taxon>
        <taxon>Pleosporomycetidae</taxon>
        <taxon>Pleosporales</taxon>
        <taxon>Massarineae</taxon>
        <taxon>Massarinaceae</taxon>
        <taxon>Massarina</taxon>
    </lineage>
</organism>
<evidence type="ECO:0000313" key="4">
    <source>
        <dbReference type="Proteomes" id="UP000799753"/>
    </source>
</evidence>
<feature type="region of interest" description="Disordered" evidence="2">
    <location>
        <begin position="1"/>
        <end position="56"/>
    </location>
</feature>
<proteinExistence type="predicted"/>